<reference evidence="5 6" key="1">
    <citation type="journal article" date="2013" name="Curr. Biol.">
        <title>The Genome of the Foraminiferan Reticulomyxa filosa.</title>
        <authorList>
            <person name="Glockner G."/>
            <person name="Hulsmann N."/>
            <person name="Schleicher M."/>
            <person name="Noegel A.A."/>
            <person name="Eichinger L."/>
            <person name="Gallinger C."/>
            <person name="Pawlowski J."/>
            <person name="Sierra R."/>
            <person name="Euteneuer U."/>
            <person name="Pillet L."/>
            <person name="Moustafa A."/>
            <person name="Platzer M."/>
            <person name="Groth M."/>
            <person name="Szafranski K."/>
            <person name="Schliwa M."/>
        </authorList>
    </citation>
    <scope>NUCLEOTIDE SEQUENCE [LARGE SCALE GENOMIC DNA]</scope>
</reference>
<dbReference type="InterPro" id="IPR036322">
    <property type="entry name" value="WD40_repeat_dom_sf"/>
</dbReference>
<protein>
    <submittedName>
        <fullName evidence="5">WD-40 repeat protein</fullName>
    </submittedName>
</protein>
<comment type="caution">
    <text evidence="5">The sequence shown here is derived from an EMBL/GenBank/DDBJ whole genome shotgun (WGS) entry which is preliminary data.</text>
</comment>
<keyword evidence="1 3" id="KW-0853">WD repeat</keyword>
<dbReference type="Proteomes" id="UP000023152">
    <property type="component" value="Unassembled WGS sequence"/>
</dbReference>
<proteinExistence type="predicted"/>
<feature type="repeat" description="WD" evidence="3">
    <location>
        <begin position="82"/>
        <end position="115"/>
    </location>
</feature>
<accession>X6LBY1</accession>
<keyword evidence="6" id="KW-1185">Reference proteome</keyword>
<feature type="repeat" description="WD" evidence="3">
    <location>
        <begin position="125"/>
        <end position="172"/>
    </location>
</feature>
<feature type="non-terminal residue" evidence="5">
    <location>
        <position position="1"/>
    </location>
</feature>
<gene>
    <name evidence="5" type="ORF">RFI_38846</name>
</gene>
<evidence type="ECO:0000256" key="3">
    <source>
        <dbReference type="PROSITE-ProRule" id="PRU00221"/>
    </source>
</evidence>
<dbReference type="SUPFAM" id="SSF50978">
    <property type="entry name" value="WD40 repeat-like"/>
    <property type="match status" value="1"/>
</dbReference>
<dbReference type="SMART" id="SM00320">
    <property type="entry name" value="WD40"/>
    <property type="match status" value="2"/>
</dbReference>
<feature type="non-terminal residue" evidence="5">
    <location>
        <position position="179"/>
    </location>
</feature>
<evidence type="ECO:0000313" key="6">
    <source>
        <dbReference type="Proteomes" id="UP000023152"/>
    </source>
</evidence>
<evidence type="ECO:0000256" key="2">
    <source>
        <dbReference type="ARBA" id="ARBA00022737"/>
    </source>
</evidence>
<dbReference type="PANTHER" id="PTHR22847:SF637">
    <property type="entry name" value="WD REPEAT DOMAIN 5B"/>
    <property type="match status" value="1"/>
</dbReference>
<name>X6LBY1_RETFI</name>
<organism evidence="5 6">
    <name type="scientific">Reticulomyxa filosa</name>
    <dbReference type="NCBI Taxonomy" id="46433"/>
    <lineage>
        <taxon>Eukaryota</taxon>
        <taxon>Sar</taxon>
        <taxon>Rhizaria</taxon>
        <taxon>Retaria</taxon>
        <taxon>Foraminifera</taxon>
        <taxon>Monothalamids</taxon>
        <taxon>Reticulomyxidae</taxon>
        <taxon>Reticulomyxa</taxon>
    </lineage>
</organism>
<dbReference type="Gene3D" id="2.130.10.10">
    <property type="entry name" value="YVTN repeat-like/Quinoprotein amine dehydrogenase"/>
    <property type="match status" value="1"/>
</dbReference>
<evidence type="ECO:0000256" key="1">
    <source>
        <dbReference type="ARBA" id="ARBA00022574"/>
    </source>
</evidence>
<dbReference type="EMBL" id="ASPP01046159">
    <property type="protein sequence ID" value="ETN98646.1"/>
    <property type="molecule type" value="Genomic_DNA"/>
</dbReference>
<feature type="region of interest" description="Disordered" evidence="4">
    <location>
        <begin position="39"/>
        <end position="62"/>
    </location>
</feature>
<dbReference type="PANTHER" id="PTHR22847">
    <property type="entry name" value="WD40 REPEAT PROTEIN"/>
    <property type="match status" value="1"/>
</dbReference>
<keyword evidence="2" id="KW-0677">Repeat</keyword>
<dbReference type="GO" id="GO:1990234">
    <property type="term" value="C:transferase complex"/>
    <property type="evidence" value="ECO:0007669"/>
    <property type="project" value="UniProtKB-ARBA"/>
</dbReference>
<feature type="compositionally biased region" description="Polar residues" evidence="4">
    <location>
        <begin position="48"/>
        <end position="62"/>
    </location>
</feature>
<dbReference type="InterPro" id="IPR015943">
    <property type="entry name" value="WD40/YVTN_repeat-like_dom_sf"/>
</dbReference>
<dbReference type="AlphaFoldDB" id="X6LBY1"/>
<dbReference type="InterPro" id="IPR001680">
    <property type="entry name" value="WD40_rpt"/>
</dbReference>
<dbReference type="Pfam" id="PF00400">
    <property type="entry name" value="WD40"/>
    <property type="match status" value="2"/>
</dbReference>
<sequence length="179" mass="21157">SIQQIQTDNEIIKKDLNDKEKQLSSNYEKIIQELKESYQNDQKETEQQKQSIHVNSLSSYTSSTPTVNFQPFRSSSKLINTIYAHTRIVNSIDCSTFDDDQFICSGSDDTTVRIWIVNINRQIRFNGHSDRVSCVKFSQYHYHYHRRNVICSSSRDKTIRFWHIKDNQQFQTFNGHTDH</sequence>
<evidence type="ECO:0000256" key="4">
    <source>
        <dbReference type="SAM" id="MobiDB-lite"/>
    </source>
</evidence>
<dbReference type="PROSITE" id="PS50082">
    <property type="entry name" value="WD_REPEATS_2"/>
    <property type="match status" value="2"/>
</dbReference>
<evidence type="ECO:0000313" key="5">
    <source>
        <dbReference type="EMBL" id="ETN98646.1"/>
    </source>
</evidence>